<evidence type="ECO:0000313" key="3">
    <source>
        <dbReference type="Proteomes" id="UP001196413"/>
    </source>
</evidence>
<keyword evidence="3" id="KW-1185">Reference proteome</keyword>
<feature type="region of interest" description="Disordered" evidence="1">
    <location>
        <begin position="1"/>
        <end position="27"/>
    </location>
</feature>
<dbReference type="Proteomes" id="UP001196413">
    <property type="component" value="Unassembled WGS sequence"/>
</dbReference>
<accession>A0AAD5N2V8</accession>
<sequence>MGAWSKGSLGQDSMLIHDKPQFPKQTATSTLERKCNCLRKENERKLGWGLALPASPENLASRRSNWVGANVALREN</sequence>
<evidence type="ECO:0000256" key="1">
    <source>
        <dbReference type="SAM" id="MobiDB-lite"/>
    </source>
</evidence>
<proteinExistence type="predicted"/>
<dbReference type="AlphaFoldDB" id="A0AAD5N2V8"/>
<comment type="caution">
    <text evidence="2">The sequence shown here is derived from an EMBL/GenBank/DDBJ whole genome shotgun (WGS) entry which is preliminary data.</text>
</comment>
<dbReference type="EMBL" id="JAHQIW010003548">
    <property type="protein sequence ID" value="KAJ1359131.1"/>
    <property type="molecule type" value="Genomic_DNA"/>
</dbReference>
<evidence type="ECO:0000313" key="2">
    <source>
        <dbReference type="EMBL" id="KAJ1359131.1"/>
    </source>
</evidence>
<organism evidence="2 3">
    <name type="scientific">Parelaphostrongylus tenuis</name>
    <name type="common">Meningeal worm</name>
    <dbReference type="NCBI Taxonomy" id="148309"/>
    <lineage>
        <taxon>Eukaryota</taxon>
        <taxon>Metazoa</taxon>
        <taxon>Ecdysozoa</taxon>
        <taxon>Nematoda</taxon>
        <taxon>Chromadorea</taxon>
        <taxon>Rhabditida</taxon>
        <taxon>Rhabditina</taxon>
        <taxon>Rhabditomorpha</taxon>
        <taxon>Strongyloidea</taxon>
        <taxon>Metastrongylidae</taxon>
        <taxon>Parelaphostrongylus</taxon>
    </lineage>
</organism>
<gene>
    <name evidence="2" type="ORF">KIN20_017782</name>
</gene>
<reference evidence="2" key="1">
    <citation type="submission" date="2021-06" db="EMBL/GenBank/DDBJ databases">
        <title>Parelaphostrongylus tenuis whole genome reference sequence.</title>
        <authorList>
            <person name="Garwood T.J."/>
            <person name="Larsen P.A."/>
            <person name="Fountain-Jones N.M."/>
            <person name="Garbe J.R."/>
            <person name="Macchietto M.G."/>
            <person name="Kania S.A."/>
            <person name="Gerhold R.W."/>
            <person name="Richards J.E."/>
            <person name="Wolf T.M."/>
        </authorList>
    </citation>
    <scope>NUCLEOTIDE SEQUENCE</scope>
    <source>
        <strain evidence="2">MNPRO001-30</strain>
        <tissue evidence="2">Meninges</tissue>
    </source>
</reference>
<name>A0AAD5N2V8_PARTN</name>
<protein>
    <submittedName>
        <fullName evidence="2">Uncharacterized protein</fullName>
    </submittedName>
</protein>